<dbReference type="GO" id="GO:0005524">
    <property type="term" value="F:ATP binding"/>
    <property type="evidence" value="ECO:0007669"/>
    <property type="project" value="InterPro"/>
</dbReference>
<feature type="region of interest" description="Disordered" evidence="1">
    <location>
        <begin position="1185"/>
        <end position="1269"/>
    </location>
</feature>
<feature type="compositionally biased region" description="Basic residues" evidence="1">
    <location>
        <begin position="1595"/>
        <end position="1608"/>
    </location>
</feature>
<feature type="region of interest" description="Disordered" evidence="1">
    <location>
        <begin position="1579"/>
        <end position="1617"/>
    </location>
</feature>
<dbReference type="InterPro" id="IPR000719">
    <property type="entry name" value="Prot_kinase_dom"/>
</dbReference>
<feature type="compositionally biased region" description="Basic and acidic residues" evidence="1">
    <location>
        <begin position="1379"/>
        <end position="1392"/>
    </location>
</feature>
<feature type="region of interest" description="Disordered" evidence="1">
    <location>
        <begin position="1132"/>
        <end position="1158"/>
    </location>
</feature>
<feature type="region of interest" description="Disordered" evidence="1">
    <location>
        <begin position="1331"/>
        <end position="1360"/>
    </location>
</feature>
<feature type="compositionally biased region" description="Polar residues" evidence="1">
    <location>
        <begin position="827"/>
        <end position="841"/>
    </location>
</feature>
<dbReference type="GO" id="GO:0004672">
    <property type="term" value="F:protein kinase activity"/>
    <property type="evidence" value="ECO:0007669"/>
    <property type="project" value="InterPro"/>
</dbReference>
<dbReference type="Pfam" id="PF00069">
    <property type="entry name" value="Pkinase"/>
    <property type="match status" value="1"/>
</dbReference>
<feature type="region of interest" description="Disordered" evidence="1">
    <location>
        <begin position="922"/>
        <end position="948"/>
    </location>
</feature>
<feature type="region of interest" description="Disordered" evidence="1">
    <location>
        <begin position="1471"/>
        <end position="1527"/>
    </location>
</feature>
<feature type="region of interest" description="Disordered" evidence="1">
    <location>
        <begin position="1081"/>
        <end position="1110"/>
    </location>
</feature>
<dbReference type="SMART" id="SM00220">
    <property type="entry name" value="S_TKc"/>
    <property type="match status" value="1"/>
</dbReference>
<feature type="compositionally biased region" description="Polar residues" evidence="1">
    <location>
        <begin position="2058"/>
        <end position="2073"/>
    </location>
</feature>
<evidence type="ECO:0000313" key="3">
    <source>
        <dbReference type="EMBL" id="KAF5393728.1"/>
    </source>
</evidence>
<reference evidence="3 4" key="1">
    <citation type="journal article" date="2020" name="ISME J.">
        <title>Uncovering the hidden diversity of litter-decomposition mechanisms in mushroom-forming fungi.</title>
        <authorList>
            <person name="Floudas D."/>
            <person name="Bentzer J."/>
            <person name="Ahren D."/>
            <person name="Johansson T."/>
            <person name="Persson P."/>
            <person name="Tunlid A."/>
        </authorList>
    </citation>
    <scope>NUCLEOTIDE SEQUENCE [LARGE SCALE GENOMIC DNA]</scope>
    <source>
        <strain evidence="3 4">CBS 406.79</strain>
    </source>
</reference>
<feature type="region of interest" description="Disordered" evidence="1">
    <location>
        <begin position="579"/>
        <end position="600"/>
    </location>
</feature>
<dbReference type="InterPro" id="IPR058934">
    <property type="entry name" value="YMC020W-like"/>
</dbReference>
<dbReference type="SUPFAM" id="SSF56112">
    <property type="entry name" value="Protein kinase-like (PK-like)"/>
    <property type="match status" value="1"/>
</dbReference>
<evidence type="ECO:0000256" key="1">
    <source>
        <dbReference type="SAM" id="MobiDB-lite"/>
    </source>
</evidence>
<feature type="region of interest" description="Disordered" evidence="1">
    <location>
        <begin position="877"/>
        <end position="896"/>
    </location>
</feature>
<proteinExistence type="predicted"/>
<dbReference type="EMBL" id="JAACJN010000001">
    <property type="protein sequence ID" value="KAF5393728.1"/>
    <property type="molecule type" value="Genomic_DNA"/>
</dbReference>
<feature type="region of interest" description="Disordered" evidence="1">
    <location>
        <begin position="439"/>
        <end position="476"/>
    </location>
</feature>
<feature type="compositionally biased region" description="Low complexity" evidence="1">
    <location>
        <begin position="877"/>
        <end position="894"/>
    </location>
</feature>
<dbReference type="Gene3D" id="3.30.200.20">
    <property type="entry name" value="Phosphorylase Kinase, domain 1"/>
    <property type="match status" value="1"/>
</dbReference>
<feature type="compositionally biased region" description="Low complexity" evidence="1">
    <location>
        <begin position="1438"/>
        <end position="1448"/>
    </location>
</feature>
<evidence type="ECO:0000259" key="2">
    <source>
        <dbReference type="PROSITE" id="PS50011"/>
    </source>
</evidence>
<feature type="region of interest" description="Disordered" evidence="1">
    <location>
        <begin position="42"/>
        <end position="86"/>
    </location>
</feature>
<keyword evidence="4" id="KW-1185">Reference proteome</keyword>
<protein>
    <recommendedName>
        <fullName evidence="2">Protein kinase domain-containing protein</fullName>
    </recommendedName>
</protein>
<name>A0A8H5MH35_9AGAR</name>
<dbReference type="InterPro" id="IPR011009">
    <property type="entry name" value="Kinase-like_dom_sf"/>
</dbReference>
<organism evidence="3 4">
    <name type="scientific">Collybiopsis confluens</name>
    <dbReference type="NCBI Taxonomy" id="2823264"/>
    <lineage>
        <taxon>Eukaryota</taxon>
        <taxon>Fungi</taxon>
        <taxon>Dikarya</taxon>
        <taxon>Basidiomycota</taxon>
        <taxon>Agaricomycotina</taxon>
        <taxon>Agaricomycetes</taxon>
        <taxon>Agaricomycetidae</taxon>
        <taxon>Agaricales</taxon>
        <taxon>Marasmiineae</taxon>
        <taxon>Omphalotaceae</taxon>
        <taxon>Collybiopsis</taxon>
    </lineage>
</organism>
<feature type="compositionally biased region" description="Polar residues" evidence="1">
    <location>
        <begin position="638"/>
        <end position="663"/>
    </location>
</feature>
<feature type="compositionally biased region" description="Basic and acidic residues" evidence="1">
    <location>
        <begin position="75"/>
        <end position="86"/>
    </location>
</feature>
<dbReference type="PANTHER" id="PTHR47349:SF1">
    <property type="entry name" value="AER328WP"/>
    <property type="match status" value="1"/>
</dbReference>
<dbReference type="Proteomes" id="UP000518752">
    <property type="component" value="Unassembled WGS sequence"/>
</dbReference>
<feature type="compositionally biased region" description="Low complexity" evidence="1">
    <location>
        <begin position="1241"/>
        <end position="1252"/>
    </location>
</feature>
<dbReference type="PROSITE" id="PS00108">
    <property type="entry name" value="PROTEIN_KINASE_ST"/>
    <property type="match status" value="1"/>
</dbReference>
<evidence type="ECO:0000313" key="4">
    <source>
        <dbReference type="Proteomes" id="UP000518752"/>
    </source>
</evidence>
<dbReference type="Gene3D" id="1.10.510.10">
    <property type="entry name" value="Transferase(Phosphotransferase) domain 1"/>
    <property type="match status" value="1"/>
</dbReference>
<feature type="compositionally biased region" description="Polar residues" evidence="1">
    <location>
        <begin position="45"/>
        <end position="72"/>
    </location>
</feature>
<dbReference type="InterPro" id="IPR008271">
    <property type="entry name" value="Ser/Thr_kinase_AS"/>
</dbReference>
<feature type="domain" description="Protein kinase" evidence="2">
    <location>
        <begin position="110"/>
        <end position="362"/>
    </location>
</feature>
<dbReference type="Pfam" id="PF26147">
    <property type="entry name" value="AB_HYDROLASE_YMC0-YMC35"/>
    <property type="match status" value="1"/>
</dbReference>
<sequence>MPRLANNVGLRRALSQTTTFDIIMPSAGVVDAFKNLIRHGKHHNNQQNRGESHPSEQSPTRNQHTQSTQPSPVQADKDPQPDHREAAEQIVKEEREAKIQLPLYKGLENYQLLEKMGDGAFSNVYKALDLKSGKKVAVKVVRKYELNASQIMRVMEGGELFHQIVKLTYFSENLARHVIVQVAQGIRYLHEERGVVHRDIKPENLLFERIPIVPSKSPIHRPYDEEKEDEGEFIPGVGGGGIGRVKIADFGLSKIVWNEETMTPCGTVGYTAPEIVKDERYSKSVDMWAMGCVLYTLLCGFPPFYDESIHVLTEKVARGYYTFLSPWWDDISTSAKDLITHLLCVDPAQRFTIDEFLAHPWINAAAAPPPPPTPYIYGNLASANAPLDSPLLSAARGGRAEGRSPGIATLKEAFDITYAVHRMEEEGARRRKYNGRGGAGARGFLGGLNEEDDEGVADSEMNTPTGASNTRSRKGAGFELDMDAATLLGRRHNRAAGRGRGVGHSSPLAGKVTGSVVEDGILDPGSPMHHWKIQQPLLTCIYSSIICATSKADMVNELHRNEPSVLRFSTFIRFGSTMSSSRRSSRSSKSTATTRSTRPPTWRAASLISGTLPGPHLKNSSAPEVSVVIAEPEPILGSTSASASSKLAPTISKQPRLESSPSVNGRLIVERKTSTRTRLRDVFWEDDLGEGLSTIGTQPSTEYSASFRDDTETGTDIVFPSSSSPPSQDFTLPANVDLNLAEEVTASTSKGKAKATDYTANIHTRLVQDTPKAAPQSLAAAPLDKELENNEELTIAIEALGSESFTTNTIRATSPPSLVADPKTPRTESSLLTTGEYSRTIRTSDRSKSVSNSHSQKHSWFNPFAPYPSEPLSIAASTSTSPIASSPLSRASSSHIGSIDDEVPSLAPEIISSVMDTSINNNSRPIASHEISKTPQPRKRLDSLNSLNPSTSRFTISLPLLGRPKMRLEDAVQQQQQDSIDTDGKKKSEVNAADAEIPFTSDSATAETVEGHSESSMAMETATSNNAVVKDAVFLPVQPVKQTVDAVPGFVPLNDTVTDSTPSQSWWSYVGWGPSQDSLVHPAVPSSVTETSSYPLPLPDPAPDHSSLAPQIVEPSDNIASQKPAIEGEHDISVDAPSESPYPRSESLDQGKAASISSHETARAAGSWFNPWAWYSAGDNLASQPPLSTVSSNNGGGGRGDSDGGNGDGDGDNDDVDQNGTKQGMTESEKIKEAALARDNAAPAEPVTTAVTSSLAREGQRDHITSPFVSEPVNPIADSASSLRSGWASFFSLSRGRSLVVKSVGHSAELTEPEVVVKKDENGVEIMDLTDEDEAGTVNALDPEPEPEAPEPLSASEEAVTKVPVSTALALIRALAGPDSRRSQMIEDRDGNNENSAPLARSSEASNITTSTAQVRTPGSLPSSPIKPNAFHHERAPSVSTVRTSVSSIGNRLAPPLTISDDIKASVAAAKNGKQASASPARKQNHISSSLPKDGIVISSGHDHKEKSKPRNKSGTSTPAALPTPNLVLPTWEDTFHTLPRSWMPDHYLPVSSSSGGIGSTIGKTMRYMSGMLLGNDGYTSDGESSRFSAGAGATKRRSRRASSRRRSISGASALPGGAGLTAESELIAKEREKLRQLINWGENLPRAWDVIDAAILSRSKPSEKKEKSRAVPGEYSQHPRIDVTKGCKQVVIIGIHGWFPGAVMRSMFGEPTGTSPKFVSMMEQALEEFQSVHGVKFDKVTKIPLEGEGTIDGRVEKLYANLLSNDTWVEDLHNADVIFVATHSQGSVVSTHLLDRLIRDRHIRTSRNAMSENPASEPISGLGVNIAALPPQRYFESAAARELFEFQVQYSSTWSINTESDVSKAYVRALRNVVEHETKMVYVASLNDQVVPIYSGLFTSASHPLILRALYIDGDAYNSSDFLTNLLVLLLRVLNCGLSDSGLLAHLSEVTAGSLNGIGHSTAYEELSTFSLAVDYLFLTNTGIEDHPELTVESFNASNEMNDYEIPWALRDLIADTKVAHYFSQEITQLRDAFREWHPKTTPLRDIKRKLQPIQRLPSTTTPGTANSASKL</sequence>
<feature type="compositionally biased region" description="Gly residues" evidence="1">
    <location>
        <begin position="1194"/>
        <end position="1208"/>
    </location>
</feature>
<dbReference type="InterPro" id="IPR058933">
    <property type="entry name" value="YMC020W-like_ab_hydrolase"/>
</dbReference>
<feature type="region of interest" description="Disordered" evidence="1">
    <location>
        <begin position="2051"/>
        <end position="2073"/>
    </location>
</feature>
<feature type="region of interest" description="Disordered" evidence="1">
    <location>
        <begin position="1377"/>
        <end position="1455"/>
    </location>
</feature>
<feature type="region of interest" description="Disordered" evidence="1">
    <location>
        <begin position="638"/>
        <end position="665"/>
    </location>
</feature>
<gene>
    <name evidence="3" type="ORF">D9757_000174</name>
</gene>
<feature type="compositionally biased region" description="Low complexity" evidence="1">
    <location>
        <begin position="579"/>
        <end position="598"/>
    </location>
</feature>
<comment type="caution">
    <text evidence="3">The sequence shown here is derived from an EMBL/GenBank/DDBJ whole genome shotgun (WGS) entry which is preliminary data.</text>
</comment>
<feature type="compositionally biased region" description="Basic and acidic residues" evidence="1">
    <location>
        <begin position="1227"/>
        <end position="1236"/>
    </location>
</feature>
<dbReference type="PANTHER" id="PTHR47349">
    <property type="entry name" value="CHROMOSOME 8, WHOLE GENOME SHOTGUN SEQUENCE"/>
    <property type="match status" value="1"/>
</dbReference>
<dbReference type="PROSITE" id="PS50011">
    <property type="entry name" value="PROTEIN_KINASE_DOM"/>
    <property type="match status" value="1"/>
</dbReference>
<feature type="region of interest" description="Disordered" evidence="1">
    <location>
        <begin position="808"/>
        <end position="861"/>
    </location>
</feature>
<feature type="compositionally biased region" description="Polar residues" evidence="1">
    <location>
        <begin position="1403"/>
        <end position="1423"/>
    </location>
</feature>
<feature type="region of interest" description="Disordered" evidence="1">
    <location>
        <begin position="971"/>
        <end position="996"/>
    </location>
</feature>
<feature type="compositionally biased region" description="Polar residues" evidence="1">
    <location>
        <begin position="1579"/>
        <end position="1588"/>
    </location>
</feature>
<accession>A0A8H5MH35</accession>
<feature type="compositionally biased region" description="Polar residues" evidence="1">
    <location>
        <begin position="460"/>
        <end position="470"/>
    </location>
</feature>
<dbReference type="OrthoDB" id="5598028at2759"/>